<feature type="transmembrane region" description="Helical" evidence="6">
    <location>
        <begin position="459"/>
        <end position="478"/>
    </location>
</feature>
<feature type="compositionally biased region" description="Basic and acidic residues" evidence="5">
    <location>
        <begin position="660"/>
        <end position="680"/>
    </location>
</feature>
<dbReference type="AlphaFoldDB" id="A0A2N3NBB6"/>
<feature type="transmembrane region" description="Helical" evidence="6">
    <location>
        <begin position="290"/>
        <end position="311"/>
    </location>
</feature>
<organism evidence="8 9">
    <name type="scientific">Lomentospora prolificans</name>
    <dbReference type="NCBI Taxonomy" id="41688"/>
    <lineage>
        <taxon>Eukaryota</taxon>
        <taxon>Fungi</taxon>
        <taxon>Dikarya</taxon>
        <taxon>Ascomycota</taxon>
        <taxon>Pezizomycotina</taxon>
        <taxon>Sordariomycetes</taxon>
        <taxon>Hypocreomycetidae</taxon>
        <taxon>Microascales</taxon>
        <taxon>Microascaceae</taxon>
        <taxon>Lomentospora</taxon>
    </lineage>
</organism>
<dbReference type="InterPro" id="IPR020846">
    <property type="entry name" value="MFS_dom"/>
</dbReference>
<gene>
    <name evidence="8" type="ORF">jhhlp_004357</name>
</gene>
<dbReference type="GO" id="GO:0005886">
    <property type="term" value="C:plasma membrane"/>
    <property type="evidence" value="ECO:0007669"/>
    <property type="project" value="TreeGrafter"/>
</dbReference>
<reference evidence="8 9" key="1">
    <citation type="journal article" date="2017" name="G3 (Bethesda)">
        <title>First Draft Genome Sequence of the Pathogenic Fungus Lomentospora prolificans (Formerly Scedosporium prolificans).</title>
        <authorList>
            <person name="Luo R."/>
            <person name="Zimin A."/>
            <person name="Workman R."/>
            <person name="Fan Y."/>
            <person name="Pertea G."/>
            <person name="Grossman N."/>
            <person name="Wear M.P."/>
            <person name="Jia B."/>
            <person name="Miller H."/>
            <person name="Casadevall A."/>
            <person name="Timp W."/>
            <person name="Zhang S.X."/>
            <person name="Salzberg S.L."/>
        </authorList>
    </citation>
    <scope>NUCLEOTIDE SEQUENCE [LARGE SCALE GENOMIC DNA]</scope>
    <source>
        <strain evidence="8 9">JHH-5317</strain>
    </source>
</reference>
<keyword evidence="4 6" id="KW-0472">Membrane</keyword>
<dbReference type="PANTHER" id="PTHR23501">
    <property type="entry name" value="MAJOR FACILITATOR SUPERFAMILY"/>
    <property type="match status" value="1"/>
</dbReference>
<comment type="subcellular location">
    <subcellularLocation>
        <location evidence="1">Membrane</location>
        <topology evidence="1">Multi-pass membrane protein</topology>
    </subcellularLocation>
</comment>
<feature type="transmembrane region" description="Helical" evidence="6">
    <location>
        <begin position="146"/>
        <end position="168"/>
    </location>
</feature>
<feature type="transmembrane region" description="Helical" evidence="6">
    <location>
        <begin position="16"/>
        <end position="36"/>
    </location>
</feature>
<evidence type="ECO:0000256" key="5">
    <source>
        <dbReference type="SAM" id="MobiDB-lite"/>
    </source>
</evidence>
<sequence>MVVGAVSTAIGAVMDLVYAVVNSILSFIAVGTGFILKALGLSKPTPKAIQCSHQPEPTLECPDCATEQTQATKYRWKIILGLILPFALQSLDTTIVATALTTIAVKFRELEQQNWIVSSFNLTSAAFIPFWGSMADIFGRHGTIQAAMLLMLVGSALCTASPTNAFGLLLFGRAVQGISCAGLDVVIRVILVDKVSLRESSTNWTIFSFVGGISFGLGPIIGGYLTKVDWRWCFGINLPVAAAGVVTVLWFLRKELLGPQPIAQLEETTETGRRTRFAYRLKTIDYWGQAMFLLGFGLVMLALTWAGPIYAWDSPAVLVPLCVGAAIIIAWGIWEYLMTSHRMLGLKWPWKTPMVKWDILTDRNVGLLVYSSFTTGMAMFSVFYFCSIYFILVMDKDPADAGISLIYFTPGVAVGIYTSSLMTRFWPRNTYCPILIGSICHAVGIGILAWALWAERKPVIYGMVGLIGGGSGFRFVSVPLHGIGMFPKHIATIVSLIAVANPLGGTIGHTLMSTVFNNVASIKSKIDLTNDFSSIHDLPAEESEAAVQKIKMGVVWAYITITPFMVLCVLATSLLGAVILPKGKGSEQDRSNNIVIHEPYPWALFKGSQRKKSWEHVELGDMDELTPHRPDRWENSAYDPGLSPLREEMTPPRVVYAPGREGHMSARYERVGRDETAPAA</sequence>
<keyword evidence="9" id="KW-1185">Reference proteome</keyword>
<feature type="transmembrane region" description="Helical" evidence="6">
    <location>
        <begin position="174"/>
        <end position="192"/>
    </location>
</feature>
<feature type="transmembrane region" description="Helical" evidence="6">
    <location>
        <begin position="434"/>
        <end position="453"/>
    </location>
</feature>
<feature type="transmembrane region" description="Helical" evidence="6">
    <location>
        <begin position="78"/>
        <end position="103"/>
    </location>
</feature>
<dbReference type="InterPro" id="IPR011701">
    <property type="entry name" value="MFS"/>
</dbReference>
<feature type="transmembrane region" description="Helical" evidence="6">
    <location>
        <begin position="555"/>
        <end position="580"/>
    </location>
</feature>
<feature type="transmembrane region" description="Helical" evidence="6">
    <location>
        <begin position="232"/>
        <end position="252"/>
    </location>
</feature>
<dbReference type="PROSITE" id="PS50850">
    <property type="entry name" value="MFS"/>
    <property type="match status" value="1"/>
</dbReference>
<dbReference type="InterPro" id="IPR036259">
    <property type="entry name" value="MFS_trans_sf"/>
</dbReference>
<feature type="transmembrane region" description="Helical" evidence="6">
    <location>
        <begin position="317"/>
        <end position="337"/>
    </location>
</feature>
<dbReference type="GO" id="GO:0022857">
    <property type="term" value="F:transmembrane transporter activity"/>
    <property type="evidence" value="ECO:0007669"/>
    <property type="project" value="InterPro"/>
</dbReference>
<accession>A0A2N3NBB6</accession>
<dbReference type="Pfam" id="PF07690">
    <property type="entry name" value="MFS_1"/>
    <property type="match status" value="1"/>
</dbReference>
<feature type="transmembrane region" description="Helical" evidence="6">
    <location>
        <begin position="404"/>
        <end position="422"/>
    </location>
</feature>
<evidence type="ECO:0000259" key="7">
    <source>
        <dbReference type="PROSITE" id="PS50850"/>
    </source>
</evidence>
<evidence type="ECO:0000313" key="9">
    <source>
        <dbReference type="Proteomes" id="UP000233524"/>
    </source>
</evidence>
<keyword evidence="3 6" id="KW-1133">Transmembrane helix</keyword>
<evidence type="ECO:0000313" key="8">
    <source>
        <dbReference type="EMBL" id="PKS09736.1"/>
    </source>
</evidence>
<evidence type="ECO:0000256" key="2">
    <source>
        <dbReference type="ARBA" id="ARBA00022692"/>
    </source>
</evidence>
<evidence type="ECO:0000256" key="1">
    <source>
        <dbReference type="ARBA" id="ARBA00004141"/>
    </source>
</evidence>
<evidence type="ECO:0000256" key="3">
    <source>
        <dbReference type="ARBA" id="ARBA00022989"/>
    </source>
</evidence>
<dbReference type="VEuPathDB" id="FungiDB:jhhlp_004357"/>
<evidence type="ECO:0000256" key="4">
    <source>
        <dbReference type="ARBA" id="ARBA00023136"/>
    </source>
</evidence>
<dbReference type="EMBL" id="NLAX01000010">
    <property type="protein sequence ID" value="PKS09736.1"/>
    <property type="molecule type" value="Genomic_DNA"/>
</dbReference>
<comment type="caution">
    <text evidence="8">The sequence shown here is derived from an EMBL/GenBank/DDBJ whole genome shotgun (WGS) entry which is preliminary data.</text>
</comment>
<dbReference type="Proteomes" id="UP000233524">
    <property type="component" value="Unassembled WGS sequence"/>
</dbReference>
<protein>
    <recommendedName>
        <fullName evidence="7">Major facilitator superfamily (MFS) profile domain-containing protein</fullName>
    </recommendedName>
</protein>
<evidence type="ECO:0000256" key="6">
    <source>
        <dbReference type="SAM" id="Phobius"/>
    </source>
</evidence>
<dbReference type="PANTHER" id="PTHR23501:SF39">
    <property type="entry name" value="MULTIDRUG TRANSPORTER, PUTATIVE (AFU_ORTHOLOGUE AFUA_1G05010)-RELATED"/>
    <property type="match status" value="1"/>
</dbReference>
<dbReference type="OrthoDB" id="6770063at2759"/>
<dbReference type="Gene3D" id="1.20.1250.20">
    <property type="entry name" value="MFS general substrate transporter like domains"/>
    <property type="match status" value="2"/>
</dbReference>
<feature type="transmembrane region" description="Helical" evidence="6">
    <location>
        <begin position="115"/>
        <end position="134"/>
    </location>
</feature>
<feature type="transmembrane region" description="Helical" evidence="6">
    <location>
        <begin position="204"/>
        <end position="226"/>
    </location>
</feature>
<keyword evidence="2 6" id="KW-0812">Transmembrane</keyword>
<feature type="transmembrane region" description="Helical" evidence="6">
    <location>
        <begin position="490"/>
        <end position="511"/>
    </location>
</feature>
<feature type="domain" description="Major facilitator superfamily (MFS) profile" evidence="7">
    <location>
        <begin position="78"/>
        <end position="580"/>
    </location>
</feature>
<feature type="transmembrane region" description="Helical" evidence="6">
    <location>
        <begin position="367"/>
        <end position="392"/>
    </location>
</feature>
<name>A0A2N3NBB6_9PEZI</name>
<proteinExistence type="predicted"/>
<feature type="region of interest" description="Disordered" evidence="5">
    <location>
        <begin position="628"/>
        <end position="680"/>
    </location>
</feature>
<dbReference type="InParanoid" id="A0A2N3NBB6"/>
<dbReference type="SUPFAM" id="SSF103473">
    <property type="entry name" value="MFS general substrate transporter"/>
    <property type="match status" value="2"/>
</dbReference>